<accession>A0A0N5BUE2</accession>
<keyword evidence="1" id="KW-1185">Reference proteome</keyword>
<dbReference type="WBParaSite" id="SPAL_0000946300.1">
    <property type="protein sequence ID" value="SPAL_0000946300.1"/>
    <property type="gene ID" value="SPAL_0000946300"/>
</dbReference>
<evidence type="ECO:0000313" key="2">
    <source>
        <dbReference type="WBParaSite" id="SPAL_0000946300.1"/>
    </source>
</evidence>
<name>A0A0N5BUE2_STREA</name>
<reference evidence="2" key="1">
    <citation type="submission" date="2017-02" db="UniProtKB">
        <authorList>
            <consortium name="WormBaseParasite"/>
        </authorList>
    </citation>
    <scope>IDENTIFICATION</scope>
</reference>
<dbReference type="AlphaFoldDB" id="A0A0N5BUE2"/>
<evidence type="ECO:0000313" key="1">
    <source>
        <dbReference type="Proteomes" id="UP000046392"/>
    </source>
</evidence>
<dbReference type="Proteomes" id="UP000046392">
    <property type="component" value="Unplaced"/>
</dbReference>
<proteinExistence type="predicted"/>
<organism evidence="1 2">
    <name type="scientific">Strongyloides papillosus</name>
    <name type="common">Intestinal threadworm</name>
    <dbReference type="NCBI Taxonomy" id="174720"/>
    <lineage>
        <taxon>Eukaryota</taxon>
        <taxon>Metazoa</taxon>
        <taxon>Ecdysozoa</taxon>
        <taxon>Nematoda</taxon>
        <taxon>Chromadorea</taxon>
        <taxon>Rhabditida</taxon>
        <taxon>Tylenchina</taxon>
        <taxon>Panagrolaimomorpha</taxon>
        <taxon>Strongyloidoidea</taxon>
        <taxon>Strongyloididae</taxon>
        <taxon>Strongyloides</taxon>
    </lineage>
</organism>
<protein>
    <submittedName>
        <fullName evidence="2">Phage protein</fullName>
    </submittedName>
</protein>
<sequence length="81" mass="9437">MLVSKSSGSPPILNVNSRNEIFKFVAIRYQSEIVTIFDGEFKKLIDANWQKKYSGYPETVYEIREDCQGTVNELKEEEEQK</sequence>